<evidence type="ECO:0000313" key="7">
    <source>
        <dbReference type="Proteomes" id="UP000054770"/>
    </source>
</evidence>
<dbReference type="UniPathway" id="UPA00223">
    <property type="reaction ID" value="UER00717"/>
</dbReference>
<evidence type="ECO:0000313" key="6">
    <source>
        <dbReference type="EMBL" id="SAL76344.1"/>
    </source>
</evidence>
<dbReference type="NCBIfam" id="NF004868">
    <property type="entry name" value="PRK06224.1-5"/>
    <property type="match status" value="1"/>
</dbReference>
<comment type="pathway">
    <text evidence="1">Carbohydrate metabolism; tricarboxylic acid cycle; isocitrate from oxaloacetate: step 1/2.</text>
</comment>
<gene>
    <name evidence="6" type="ORF">AWB68_04963</name>
</gene>
<keyword evidence="4 5" id="KW-0808">Transferase</keyword>
<dbReference type="InterPro" id="IPR002020">
    <property type="entry name" value="Citrate_synthase"/>
</dbReference>
<dbReference type="Gene3D" id="1.10.580.10">
    <property type="entry name" value="Citrate Synthase, domain 1"/>
    <property type="match status" value="1"/>
</dbReference>
<evidence type="ECO:0000256" key="5">
    <source>
        <dbReference type="RuleBase" id="RU003406"/>
    </source>
</evidence>
<protein>
    <recommendedName>
        <fullName evidence="3">citrate synthase (unknown stereospecificity)</fullName>
        <ecNumber evidence="3">2.3.3.16</ecNumber>
    </recommendedName>
</protein>
<organism evidence="6 7">
    <name type="scientific">Caballeronia choica</name>
    <dbReference type="NCBI Taxonomy" id="326476"/>
    <lineage>
        <taxon>Bacteria</taxon>
        <taxon>Pseudomonadati</taxon>
        <taxon>Pseudomonadota</taxon>
        <taxon>Betaproteobacteria</taxon>
        <taxon>Burkholderiales</taxon>
        <taxon>Burkholderiaceae</taxon>
        <taxon>Caballeronia</taxon>
    </lineage>
</organism>
<dbReference type="EMBL" id="FCON02000065">
    <property type="protein sequence ID" value="SAL76344.1"/>
    <property type="molecule type" value="Genomic_DNA"/>
</dbReference>
<dbReference type="InterPro" id="IPR016143">
    <property type="entry name" value="Citrate_synth-like_sm_a-sub"/>
</dbReference>
<dbReference type="Gene3D" id="1.10.230.10">
    <property type="entry name" value="Cytochrome P450-Terp, domain 2"/>
    <property type="match status" value="1"/>
</dbReference>
<reference evidence="6" key="1">
    <citation type="submission" date="2016-01" db="EMBL/GenBank/DDBJ databases">
        <authorList>
            <person name="Peeters C."/>
        </authorList>
    </citation>
    <scope>NUCLEOTIDE SEQUENCE [LARGE SCALE GENOMIC DNA]</scope>
    <source>
        <strain evidence="6">LMG 22940</strain>
    </source>
</reference>
<dbReference type="InterPro" id="IPR036969">
    <property type="entry name" value="Citrate_synthase_sf"/>
</dbReference>
<dbReference type="Pfam" id="PF00285">
    <property type="entry name" value="Citrate_synt"/>
    <property type="match status" value="1"/>
</dbReference>
<evidence type="ECO:0000256" key="2">
    <source>
        <dbReference type="ARBA" id="ARBA00010566"/>
    </source>
</evidence>
<dbReference type="PANTHER" id="PTHR11739:SF4">
    <property type="entry name" value="CITRATE SYNTHASE, PEROXISOMAL"/>
    <property type="match status" value="1"/>
</dbReference>
<evidence type="ECO:0000256" key="3">
    <source>
        <dbReference type="ARBA" id="ARBA00012972"/>
    </source>
</evidence>
<dbReference type="PROSITE" id="PS00480">
    <property type="entry name" value="CITRATE_SYNTHASE"/>
    <property type="match status" value="1"/>
</dbReference>
<dbReference type="CDD" id="cd06100">
    <property type="entry name" value="CCL_ACL-C"/>
    <property type="match status" value="1"/>
</dbReference>
<dbReference type="GO" id="GO:0036440">
    <property type="term" value="F:citrate synthase activity"/>
    <property type="evidence" value="ECO:0007669"/>
    <property type="project" value="UniProtKB-EC"/>
</dbReference>
<evidence type="ECO:0000256" key="4">
    <source>
        <dbReference type="ARBA" id="ARBA00022679"/>
    </source>
</evidence>
<dbReference type="RefSeq" id="WP_087647022.1">
    <property type="nucleotide sequence ID" value="NZ_FCON02000065.1"/>
</dbReference>
<accession>A0A158K5B2</accession>
<dbReference type="EC" id="2.3.3.16" evidence="3"/>
<dbReference type="GO" id="GO:0005975">
    <property type="term" value="P:carbohydrate metabolic process"/>
    <property type="evidence" value="ECO:0007669"/>
    <property type="project" value="TreeGrafter"/>
</dbReference>
<comment type="similarity">
    <text evidence="2 5">Belongs to the citrate synthase family.</text>
</comment>
<evidence type="ECO:0000256" key="1">
    <source>
        <dbReference type="ARBA" id="ARBA00004751"/>
    </source>
</evidence>
<dbReference type="OrthoDB" id="3284791at2"/>
<dbReference type="AlphaFoldDB" id="A0A158K5B2"/>
<comment type="caution">
    <text evidence="6">The sequence shown here is derived from an EMBL/GenBank/DDBJ whole genome shotgun (WGS) entry which is preliminary data.</text>
</comment>
<dbReference type="SUPFAM" id="SSF48256">
    <property type="entry name" value="Citrate synthase"/>
    <property type="match status" value="1"/>
</dbReference>
<proteinExistence type="inferred from homology"/>
<dbReference type="PANTHER" id="PTHR11739">
    <property type="entry name" value="CITRATE SYNTHASE"/>
    <property type="match status" value="1"/>
</dbReference>
<sequence>MSEKKSEKGSSSIAKVQIDKITVRGLDLCEDVIGKTSLTEYFLLLLSGEKPSAELIKLVDASMVSIAEHGLVPSVQAARMTLASAPDALQGAVAAGLLGCGSVILGASETAGRLLVEIVAEVAGGTPLETVVRTRLTSMHQQRISLPGFGHPIHRNGDPRAASLIAYAQRLGTRGKHTEAVEELDRQVEVVYGRKLPLNVSGAIPAVLLDAGFPVDSLRGIPIMARTASLIAHLAEERVKPIGFKLAAAADRSIDFDGVEAI</sequence>
<name>A0A158K5B2_9BURK</name>
<keyword evidence="7" id="KW-1185">Reference proteome</keyword>
<dbReference type="GO" id="GO:0006099">
    <property type="term" value="P:tricarboxylic acid cycle"/>
    <property type="evidence" value="ECO:0007669"/>
    <property type="project" value="UniProtKB-UniPathway"/>
</dbReference>
<dbReference type="GO" id="GO:0005829">
    <property type="term" value="C:cytosol"/>
    <property type="evidence" value="ECO:0007669"/>
    <property type="project" value="TreeGrafter"/>
</dbReference>
<dbReference type="InterPro" id="IPR016142">
    <property type="entry name" value="Citrate_synth-like_lrg_a-sub"/>
</dbReference>
<dbReference type="Proteomes" id="UP000054770">
    <property type="component" value="Unassembled WGS sequence"/>
</dbReference>
<dbReference type="InterPro" id="IPR019810">
    <property type="entry name" value="Citrate_synthase_AS"/>
</dbReference>